<protein>
    <submittedName>
        <fullName evidence="2">Uncharacterized protein</fullName>
    </submittedName>
</protein>
<feature type="region of interest" description="Disordered" evidence="1">
    <location>
        <begin position="1"/>
        <end position="72"/>
    </location>
</feature>
<evidence type="ECO:0000313" key="3">
    <source>
        <dbReference type="Proteomes" id="UP000439903"/>
    </source>
</evidence>
<reference evidence="2 3" key="1">
    <citation type="journal article" date="2019" name="Environ. Microbiol.">
        <title>At the nexus of three kingdoms: the genome of the mycorrhizal fungus Gigaspora margarita provides insights into plant, endobacterial and fungal interactions.</title>
        <authorList>
            <person name="Venice F."/>
            <person name="Ghignone S."/>
            <person name="Salvioli di Fossalunga A."/>
            <person name="Amselem J."/>
            <person name="Novero M."/>
            <person name="Xianan X."/>
            <person name="Sedzielewska Toro K."/>
            <person name="Morin E."/>
            <person name="Lipzen A."/>
            <person name="Grigoriev I.V."/>
            <person name="Henrissat B."/>
            <person name="Martin F.M."/>
            <person name="Bonfante P."/>
        </authorList>
    </citation>
    <scope>NUCLEOTIDE SEQUENCE [LARGE SCALE GENOMIC DNA]</scope>
    <source>
        <strain evidence="2 3">BEG34</strain>
    </source>
</reference>
<sequence length="114" mass="12897">MTVLPKEPEVEDDIENTISPNEEANEESMNREDEPEQYESKSAKEKELGENVEKYGKSGEEFDENVEPNTHGKNSINELFSRVFINDSLSCSALVEKPYNSARIYPTVCIECGC</sequence>
<dbReference type="OrthoDB" id="2440780at2759"/>
<feature type="compositionally biased region" description="Basic and acidic residues" evidence="1">
    <location>
        <begin position="28"/>
        <end position="60"/>
    </location>
</feature>
<dbReference type="EMBL" id="WTPW01000173">
    <property type="protein sequence ID" value="KAF0539165.1"/>
    <property type="molecule type" value="Genomic_DNA"/>
</dbReference>
<proteinExistence type="predicted"/>
<gene>
    <name evidence="2" type="ORF">F8M41_007239</name>
</gene>
<name>A0A8H4AWD2_GIGMA</name>
<evidence type="ECO:0000313" key="2">
    <source>
        <dbReference type="EMBL" id="KAF0539165.1"/>
    </source>
</evidence>
<dbReference type="AlphaFoldDB" id="A0A8H4AWD2"/>
<keyword evidence="3" id="KW-1185">Reference proteome</keyword>
<evidence type="ECO:0000256" key="1">
    <source>
        <dbReference type="SAM" id="MobiDB-lite"/>
    </source>
</evidence>
<organism evidence="2 3">
    <name type="scientific">Gigaspora margarita</name>
    <dbReference type="NCBI Taxonomy" id="4874"/>
    <lineage>
        <taxon>Eukaryota</taxon>
        <taxon>Fungi</taxon>
        <taxon>Fungi incertae sedis</taxon>
        <taxon>Mucoromycota</taxon>
        <taxon>Glomeromycotina</taxon>
        <taxon>Glomeromycetes</taxon>
        <taxon>Diversisporales</taxon>
        <taxon>Gigasporaceae</taxon>
        <taxon>Gigaspora</taxon>
    </lineage>
</organism>
<accession>A0A8H4AWD2</accession>
<dbReference type="Proteomes" id="UP000439903">
    <property type="component" value="Unassembled WGS sequence"/>
</dbReference>
<comment type="caution">
    <text evidence="2">The sequence shown here is derived from an EMBL/GenBank/DDBJ whole genome shotgun (WGS) entry which is preliminary data.</text>
</comment>